<protein>
    <submittedName>
        <fullName evidence="1">Uncharacterized protein</fullName>
    </submittedName>
</protein>
<dbReference type="PANTHER" id="PTHR17630:SF52">
    <property type="entry name" value="ENDO-1,3-1,4-BETA-D-GLUCANASE-LIKE PROTEIN"/>
    <property type="match status" value="1"/>
</dbReference>
<proteinExistence type="predicted"/>
<organism evidence="1 2">
    <name type="scientific">Dillenia turbinata</name>
    <dbReference type="NCBI Taxonomy" id="194707"/>
    <lineage>
        <taxon>Eukaryota</taxon>
        <taxon>Viridiplantae</taxon>
        <taxon>Streptophyta</taxon>
        <taxon>Embryophyta</taxon>
        <taxon>Tracheophyta</taxon>
        <taxon>Spermatophyta</taxon>
        <taxon>Magnoliopsida</taxon>
        <taxon>eudicotyledons</taxon>
        <taxon>Gunneridae</taxon>
        <taxon>Pentapetalae</taxon>
        <taxon>Dilleniales</taxon>
        <taxon>Dilleniaceae</taxon>
        <taxon>Dillenia</taxon>
    </lineage>
</organism>
<dbReference type="AlphaFoldDB" id="A0AAN8VLV1"/>
<comment type="caution">
    <text evidence="1">The sequence shown here is derived from an EMBL/GenBank/DDBJ whole genome shotgun (WGS) entry which is preliminary data.</text>
</comment>
<keyword evidence="2" id="KW-1185">Reference proteome</keyword>
<evidence type="ECO:0000313" key="2">
    <source>
        <dbReference type="Proteomes" id="UP001370490"/>
    </source>
</evidence>
<dbReference type="Proteomes" id="UP001370490">
    <property type="component" value="Unassembled WGS sequence"/>
</dbReference>
<dbReference type="EMBL" id="JBAMMX010000012">
    <property type="protein sequence ID" value="KAK6930043.1"/>
    <property type="molecule type" value="Genomic_DNA"/>
</dbReference>
<accession>A0AAN8VLV1</accession>
<sequence>MATSTQCYENPPALDSTCGAGNVDELGGFKTYVTGPTDSKLAIVLVSDVFACSFTGFEAPRLRYPKALMATTKVFSIWVTILND</sequence>
<evidence type="ECO:0000313" key="1">
    <source>
        <dbReference type="EMBL" id="KAK6930043.1"/>
    </source>
</evidence>
<name>A0AAN8VLV1_9MAGN</name>
<gene>
    <name evidence="1" type="ORF">RJ641_004137</name>
</gene>
<reference evidence="1 2" key="1">
    <citation type="submission" date="2023-12" db="EMBL/GenBank/DDBJ databases">
        <title>A high-quality genome assembly for Dillenia turbinata (Dilleniales).</title>
        <authorList>
            <person name="Chanderbali A."/>
        </authorList>
    </citation>
    <scope>NUCLEOTIDE SEQUENCE [LARGE SCALE GENOMIC DNA]</scope>
    <source>
        <strain evidence="1">LSX21</strain>
        <tissue evidence="1">Leaf</tissue>
    </source>
</reference>
<dbReference type="PANTHER" id="PTHR17630">
    <property type="entry name" value="DIENELACTONE HYDROLASE"/>
    <property type="match status" value="1"/>
</dbReference>